<evidence type="ECO:0000313" key="2">
    <source>
        <dbReference type="Proteomes" id="UP000789759"/>
    </source>
</evidence>
<sequence length="43" mass="5086">LKIDKNVKFNWDIHSEVVTNDILVVCWQNNRPVTILTTIHRLV</sequence>
<protein>
    <submittedName>
        <fullName evidence="1">7773_t:CDS:1</fullName>
    </submittedName>
</protein>
<proteinExistence type="predicted"/>
<evidence type="ECO:0000313" key="1">
    <source>
        <dbReference type="EMBL" id="CAG8750456.1"/>
    </source>
</evidence>
<feature type="non-terminal residue" evidence="1">
    <location>
        <position position="43"/>
    </location>
</feature>
<comment type="caution">
    <text evidence="1">The sequence shown here is derived from an EMBL/GenBank/DDBJ whole genome shotgun (WGS) entry which is preliminary data.</text>
</comment>
<feature type="non-terminal residue" evidence="1">
    <location>
        <position position="1"/>
    </location>
</feature>
<dbReference type="OrthoDB" id="2423798at2759"/>
<dbReference type="AlphaFoldDB" id="A0A9N9NM11"/>
<reference evidence="1" key="1">
    <citation type="submission" date="2021-06" db="EMBL/GenBank/DDBJ databases">
        <authorList>
            <person name="Kallberg Y."/>
            <person name="Tangrot J."/>
            <person name="Rosling A."/>
        </authorList>
    </citation>
    <scope>NUCLEOTIDE SEQUENCE</scope>
    <source>
        <strain evidence="1">FL966</strain>
    </source>
</reference>
<gene>
    <name evidence="1" type="ORF">CPELLU_LOCUS14673</name>
</gene>
<keyword evidence="2" id="KW-1185">Reference proteome</keyword>
<dbReference type="Proteomes" id="UP000789759">
    <property type="component" value="Unassembled WGS sequence"/>
</dbReference>
<name>A0A9N9NM11_9GLOM</name>
<dbReference type="EMBL" id="CAJVQA010017773">
    <property type="protein sequence ID" value="CAG8750456.1"/>
    <property type="molecule type" value="Genomic_DNA"/>
</dbReference>
<accession>A0A9N9NM11</accession>
<organism evidence="1 2">
    <name type="scientific">Cetraspora pellucida</name>
    <dbReference type="NCBI Taxonomy" id="1433469"/>
    <lineage>
        <taxon>Eukaryota</taxon>
        <taxon>Fungi</taxon>
        <taxon>Fungi incertae sedis</taxon>
        <taxon>Mucoromycota</taxon>
        <taxon>Glomeromycotina</taxon>
        <taxon>Glomeromycetes</taxon>
        <taxon>Diversisporales</taxon>
        <taxon>Gigasporaceae</taxon>
        <taxon>Cetraspora</taxon>
    </lineage>
</organism>